<reference evidence="6 8" key="1">
    <citation type="journal article" date="2012" name="Nature">
        <title>Algal genomes reveal evolutionary mosaicism and the fate of nucleomorphs.</title>
        <authorList>
            <consortium name="DOE Joint Genome Institute"/>
            <person name="Curtis B.A."/>
            <person name="Tanifuji G."/>
            <person name="Burki F."/>
            <person name="Gruber A."/>
            <person name="Irimia M."/>
            <person name="Maruyama S."/>
            <person name="Arias M.C."/>
            <person name="Ball S.G."/>
            <person name="Gile G.H."/>
            <person name="Hirakawa Y."/>
            <person name="Hopkins J.F."/>
            <person name="Kuo A."/>
            <person name="Rensing S.A."/>
            <person name="Schmutz J."/>
            <person name="Symeonidi A."/>
            <person name="Elias M."/>
            <person name="Eveleigh R.J."/>
            <person name="Herman E.K."/>
            <person name="Klute M.J."/>
            <person name="Nakayama T."/>
            <person name="Obornik M."/>
            <person name="Reyes-Prieto A."/>
            <person name="Armbrust E.V."/>
            <person name="Aves S.J."/>
            <person name="Beiko R.G."/>
            <person name="Coutinho P."/>
            <person name="Dacks J.B."/>
            <person name="Durnford D.G."/>
            <person name="Fast N.M."/>
            <person name="Green B.R."/>
            <person name="Grisdale C.J."/>
            <person name="Hempel F."/>
            <person name="Henrissat B."/>
            <person name="Hoppner M.P."/>
            <person name="Ishida K."/>
            <person name="Kim E."/>
            <person name="Koreny L."/>
            <person name="Kroth P.G."/>
            <person name="Liu Y."/>
            <person name="Malik S.B."/>
            <person name="Maier U.G."/>
            <person name="McRose D."/>
            <person name="Mock T."/>
            <person name="Neilson J.A."/>
            <person name="Onodera N.T."/>
            <person name="Poole A.M."/>
            <person name="Pritham E.J."/>
            <person name="Richards T.A."/>
            <person name="Rocap G."/>
            <person name="Roy S.W."/>
            <person name="Sarai C."/>
            <person name="Schaack S."/>
            <person name="Shirato S."/>
            <person name="Slamovits C.H."/>
            <person name="Spencer D.F."/>
            <person name="Suzuki S."/>
            <person name="Worden A.Z."/>
            <person name="Zauner S."/>
            <person name="Barry K."/>
            <person name="Bell C."/>
            <person name="Bharti A.K."/>
            <person name="Crow J.A."/>
            <person name="Grimwood J."/>
            <person name="Kramer R."/>
            <person name="Lindquist E."/>
            <person name="Lucas S."/>
            <person name="Salamov A."/>
            <person name="McFadden G.I."/>
            <person name="Lane C.E."/>
            <person name="Keeling P.J."/>
            <person name="Gray M.W."/>
            <person name="Grigoriev I.V."/>
            <person name="Archibald J.M."/>
        </authorList>
    </citation>
    <scope>NUCLEOTIDE SEQUENCE</scope>
    <source>
        <strain evidence="6 8">CCMP2712</strain>
    </source>
</reference>
<dbReference type="SUPFAM" id="SSF55781">
    <property type="entry name" value="GAF domain-like"/>
    <property type="match status" value="2"/>
</dbReference>
<dbReference type="HOGENOM" id="CLU_344693_0_0_1"/>
<dbReference type="InterPro" id="IPR043150">
    <property type="entry name" value="Phytochrome_PHY_sf"/>
</dbReference>
<dbReference type="Pfam" id="PF00360">
    <property type="entry name" value="PHY"/>
    <property type="match status" value="1"/>
</dbReference>
<dbReference type="Pfam" id="PF13426">
    <property type="entry name" value="PAS_9"/>
    <property type="match status" value="1"/>
</dbReference>
<dbReference type="GeneID" id="17306407"/>
<dbReference type="GO" id="GO:0009881">
    <property type="term" value="F:photoreceptor activity"/>
    <property type="evidence" value="ECO:0007669"/>
    <property type="project" value="UniProtKB-KW"/>
</dbReference>
<dbReference type="PROSITE" id="PS50046">
    <property type="entry name" value="PHYTOCHROME_2"/>
    <property type="match status" value="1"/>
</dbReference>
<dbReference type="InterPro" id="IPR013654">
    <property type="entry name" value="PAS_2"/>
</dbReference>
<evidence type="ECO:0000313" key="8">
    <source>
        <dbReference type="Proteomes" id="UP000011087"/>
    </source>
</evidence>
<dbReference type="InterPro" id="IPR029016">
    <property type="entry name" value="GAF-like_dom_sf"/>
</dbReference>
<dbReference type="InterPro" id="IPR016132">
    <property type="entry name" value="Phyto_chromo_attachment"/>
</dbReference>
<dbReference type="InterPro" id="IPR035965">
    <property type="entry name" value="PAS-like_dom_sf"/>
</dbReference>
<name>L1JMN8_GUITC</name>
<evidence type="ECO:0000313" key="6">
    <source>
        <dbReference type="EMBL" id="EKX49539.1"/>
    </source>
</evidence>
<dbReference type="KEGG" id="gtt:GUITHDRAFT_104500"/>
<dbReference type="SUPFAM" id="SSF55785">
    <property type="entry name" value="PYP-like sensor domain (PAS domain)"/>
    <property type="match status" value="1"/>
</dbReference>
<dbReference type="Proteomes" id="UP000011087">
    <property type="component" value="Unassembled WGS sequence"/>
</dbReference>
<dbReference type="Gene3D" id="3.30.450.270">
    <property type="match status" value="1"/>
</dbReference>
<evidence type="ECO:0000256" key="1">
    <source>
        <dbReference type="ARBA" id="ARBA00022543"/>
    </source>
</evidence>
<reference evidence="8" key="2">
    <citation type="submission" date="2012-11" db="EMBL/GenBank/DDBJ databases">
        <authorList>
            <person name="Kuo A."/>
            <person name="Curtis B.A."/>
            <person name="Tanifuji G."/>
            <person name="Burki F."/>
            <person name="Gruber A."/>
            <person name="Irimia M."/>
            <person name="Maruyama S."/>
            <person name="Arias M.C."/>
            <person name="Ball S.G."/>
            <person name="Gile G.H."/>
            <person name="Hirakawa Y."/>
            <person name="Hopkins J.F."/>
            <person name="Rensing S.A."/>
            <person name="Schmutz J."/>
            <person name="Symeonidi A."/>
            <person name="Elias M."/>
            <person name="Eveleigh R.J."/>
            <person name="Herman E.K."/>
            <person name="Klute M.J."/>
            <person name="Nakayama T."/>
            <person name="Obornik M."/>
            <person name="Reyes-Prieto A."/>
            <person name="Armbrust E.V."/>
            <person name="Aves S.J."/>
            <person name="Beiko R.G."/>
            <person name="Coutinho P."/>
            <person name="Dacks J.B."/>
            <person name="Durnford D.G."/>
            <person name="Fast N.M."/>
            <person name="Green B.R."/>
            <person name="Grisdale C."/>
            <person name="Hempe F."/>
            <person name="Henrissat B."/>
            <person name="Hoppner M.P."/>
            <person name="Ishida K.-I."/>
            <person name="Kim E."/>
            <person name="Koreny L."/>
            <person name="Kroth P.G."/>
            <person name="Liu Y."/>
            <person name="Malik S.-B."/>
            <person name="Maier U.G."/>
            <person name="McRose D."/>
            <person name="Mock T."/>
            <person name="Neilson J.A."/>
            <person name="Onodera N.T."/>
            <person name="Poole A.M."/>
            <person name="Pritham E.J."/>
            <person name="Richards T.A."/>
            <person name="Rocap G."/>
            <person name="Roy S.W."/>
            <person name="Sarai C."/>
            <person name="Schaack S."/>
            <person name="Shirato S."/>
            <person name="Slamovits C.H."/>
            <person name="Spencer D.F."/>
            <person name="Suzuki S."/>
            <person name="Worden A.Z."/>
            <person name="Zauner S."/>
            <person name="Barry K."/>
            <person name="Bell C."/>
            <person name="Bharti A.K."/>
            <person name="Crow J.A."/>
            <person name="Grimwood J."/>
            <person name="Kramer R."/>
            <person name="Lindquist E."/>
            <person name="Lucas S."/>
            <person name="Salamov A."/>
            <person name="McFadden G.I."/>
            <person name="Lane C.E."/>
            <person name="Keeling P.J."/>
            <person name="Gray M.W."/>
            <person name="Grigoriev I.V."/>
            <person name="Archibald J.M."/>
        </authorList>
    </citation>
    <scope>NUCLEOTIDE SEQUENCE</scope>
    <source>
        <strain evidence="8">CCMP2712</strain>
    </source>
</reference>
<proteinExistence type="predicted"/>
<dbReference type="InterPro" id="IPR000014">
    <property type="entry name" value="PAS"/>
</dbReference>
<dbReference type="PaxDb" id="55529-EKX49539"/>
<dbReference type="Gene3D" id="3.30.450.20">
    <property type="entry name" value="PAS domain"/>
    <property type="match status" value="3"/>
</dbReference>
<accession>L1JMN8</accession>
<keyword evidence="3" id="KW-0157">Chromophore</keyword>
<evidence type="ECO:0000256" key="4">
    <source>
        <dbReference type="ARBA" id="ARBA00023170"/>
    </source>
</evidence>
<keyword evidence="8" id="KW-1185">Reference proteome</keyword>
<dbReference type="GO" id="GO:0009584">
    <property type="term" value="P:detection of visible light"/>
    <property type="evidence" value="ECO:0007669"/>
    <property type="project" value="InterPro"/>
</dbReference>
<evidence type="ECO:0000256" key="3">
    <source>
        <dbReference type="ARBA" id="ARBA00022991"/>
    </source>
</evidence>
<dbReference type="InterPro" id="IPR001294">
    <property type="entry name" value="Phytochrome"/>
</dbReference>
<dbReference type="AlphaFoldDB" id="L1JMN8"/>
<keyword evidence="2" id="KW-0716">Sensory transduction</keyword>
<dbReference type="InterPro" id="IPR013515">
    <property type="entry name" value="Phytochrome_cen-reg"/>
</dbReference>
<dbReference type="STRING" id="905079.L1JMN8"/>
<dbReference type="GO" id="GO:0006355">
    <property type="term" value="P:regulation of DNA-templated transcription"/>
    <property type="evidence" value="ECO:0007669"/>
    <property type="project" value="InterPro"/>
</dbReference>
<sequence>MNSLQNLTSTMAASLQPDVRVSEPFAKGISKEYGGIHADDSRIPSTMQIHEYCRVLDYAGAVQPHGVFFLLHDDGSLKIKACSENAEILFPAKAQDLLGKSFLDLFEEKHRIESSVNSLNGIGQLEELDPCDDFVETNAKVRVAIKNLDLCHTPLELSQQLCWDAFKIMGYDRMFVGNFYEDGTSMVEAERRVKVVKDSWQGLRWPEEILSPSVRMRFLKIRFSTVNDAGANPAKIISNDPNLEREHINLGASLLRASHRCYLEQLGAWGMRSSITYPIVLKDTFHAMLVGHSLQAKHPSIQMRVAVSALTDAYTLELLKVHEKKSHMEYQRIFSIFDQLFKKMCDGKLAGLVEGIPNVSDIVEDLQGTFFEVGFNLTSRLGSAIYHQNELMTIGDLPSQDSIFKIVEALKKRFAQSSERQVQVLLSYGDSNVPINILQAFNSLRDIIPDLDSNSLRKAAGCICIPILESSMILLFRPENLHTVSWAGNPKVKAIWNEPMGTMHPRHDYTPFAEKVEATCVAWNSSDLRAAKAFASVVNAVVGSGRKDDGVVLEAVDGPMAIVQDGTVISCNEALTKLLDCQKKDIEGKDIAQLMKSDVFASVQASMKSALALGDEDNSGLVAKEIQTSLLRTSTALKLSAEERNAVNCQLQISIRSSAGSNKSKQLAFLWHDMTSVDLAAAKKRKSEAALHLMDKTAEWLKPHQLSASLDSLEYHPDPEDSSSAVLEETSLGKTFSMKHKNDGVLYMVKKLNLKKIEKSGVPVPVLKQRLNKLLSKDSRSSIKYRTCFQDGASVWVVAEFNEGKQLPKDSDFLPGKSEAT</sequence>
<protein>
    <recommendedName>
        <fullName evidence="5">Phytochrome chromophore attachment site domain-containing protein</fullName>
    </recommendedName>
</protein>
<dbReference type="Gene3D" id="3.30.450.40">
    <property type="match status" value="1"/>
</dbReference>
<dbReference type="SMART" id="SM00091">
    <property type="entry name" value="PAS"/>
    <property type="match status" value="2"/>
</dbReference>
<keyword evidence="1" id="KW-0600">Photoreceptor protein</keyword>
<reference evidence="7" key="3">
    <citation type="submission" date="2015-06" db="UniProtKB">
        <authorList>
            <consortium name="EnsemblProtists"/>
        </authorList>
    </citation>
    <scope>IDENTIFICATION</scope>
</reference>
<dbReference type="RefSeq" id="XP_005836519.1">
    <property type="nucleotide sequence ID" value="XM_005836462.1"/>
</dbReference>
<dbReference type="PRINTS" id="PR01033">
    <property type="entry name" value="PHYTOCHROME"/>
</dbReference>
<feature type="domain" description="Phytochrome chromophore attachment site" evidence="5">
    <location>
        <begin position="164"/>
        <end position="298"/>
    </location>
</feature>
<dbReference type="Pfam" id="PF08446">
    <property type="entry name" value="PAS_2"/>
    <property type="match status" value="1"/>
</dbReference>
<evidence type="ECO:0000259" key="5">
    <source>
        <dbReference type="PROSITE" id="PS50046"/>
    </source>
</evidence>
<organism evidence="6">
    <name type="scientific">Guillardia theta (strain CCMP2712)</name>
    <name type="common">Cryptophyte</name>
    <dbReference type="NCBI Taxonomy" id="905079"/>
    <lineage>
        <taxon>Eukaryota</taxon>
        <taxon>Cryptophyceae</taxon>
        <taxon>Pyrenomonadales</taxon>
        <taxon>Geminigeraceae</taxon>
        <taxon>Guillardia</taxon>
    </lineage>
</organism>
<keyword evidence="4" id="KW-0675">Receptor</keyword>
<evidence type="ECO:0000256" key="2">
    <source>
        <dbReference type="ARBA" id="ARBA00022606"/>
    </source>
</evidence>
<evidence type="ECO:0000313" key="7">
    <source>
        <dbReference type="EnsemblProtists" id="EKX49539"/>
    </source>
</evidence>
<gene>
    <name evidence="6" type="ORF">GUITHDRAFT_104500</name>
</gene>
<dbReference type="EMBL" id="JH992981">
    <property type="protein sequence ID" value="EKX49539.1"/>
    <property type="molecule type" value="Genomic_DNA"/>
</dbReference>
<dbReference type="EnsemblProtists" id="EKX49539">
    <property type="protein sequence ID" value="EKX49539"/>
    <property type="gene ID" value="GUITHDRAFT_104500"/>
</dbReference>